<proteinExistence type="inferred from homology"/>
<feature type="binding site" description="axial binding residue" evidence="13">
    <location>
        <position position="483"/>
    </location>
    <ligand>
        <name>heme</name>
        <dbReference type="ChEBI" id="CHEBI:30413"/>
    </ligand>
    <ligandPart>
        <name>Fe</name>
        <dbReference type="ChEBI" id="CHEBI:18248"/>
    </ligandPart>
</feature>
<evidence type="ECO:0000313" key="16">
    <source>
        <dbReference type="Proteomes" id="UP000217790"/>
    </source>
</evidence>
<feature type="signal peptide" evidence="14">
    <location>
        <begin position="1"/>
        <end position="16"/>
    </location>
</feature>
<dbReference type="PANTHER" id="PTHR24305">
    <property type="entry name" value="CYTOCHROME P450"/>
    <property type="match status" value="1"/>
</dbReference>
<evidence type="ECO:0000256" key="4">
    <source>
        <dbReference type="ARBA" id="ARBA00010617"/>
    </source>
</evidence>
<dbReference type="EMBL" id="KZ293647">
    <property type="protein sequence ID" value="PBL00062.1"/>
    <property type="molecule type" value="Genomic_DNA"/>
</dbReference>
<comment type="similarity">
    <text evidence="4">Belongs to the cytochrome P450 family.</text>
</comment>
<name>A0A2H3DXX5_ARMGA</name>
<evidence type="ECO:0000256" key="2">
    <source>
        <dbReference type="ARBA" id="ARBA00004370"/>
    </source>
</evidence>
<dbReference type="GO" id="GO:0004497">
    <property type="term" value="F:monooxygenase activity"/>
    <property type="evidence" value="ECO:0007669"/>
    <property type="project" value="UniProtKB-KW"/>
</dbReference>
<dbReference type="InterPro" id="IPR050121">
    <property type="entry name" value="Cytochrome_P450_monoxygenase"/>
</dbReference>
<evidence type="ECO:0000256" key="13">
    <source>
        <dbReference type="PIRSR" id="PIRSR602401-1"/>
    </source>
</evidence>
<dbReference type="Pfam" id="PF00067">
    <property type="entry name" value="p450"/>
    <property type="match status" value="1"/>
</dbReference>
<keyword evidence="16" id="KW-1185">Reference proteome</keyword>
<evidence type="ECO:0000256" key="12">
    <source>
        <dbReference type="ARBA" id="ARBA00023136"/>
    </source>
</evidence>
<dbReference type="GO" id="GO:0020037">
    <property type="term" value="F:heme binding"/>
    <property type="evidence" value="ECO:0007669"/>
    <property type="project" value="InterPro"/>
</dbReference>
<dbReference type="InterPro" id="IPR002401">
    <property type="entry name" value="Cyt_P450_E_grp-I"/>
</dbReference>
<evidence type="ECO:0000256" key="5">
    <source>
        <dbReference type="ARBA" id="ARBA00022617"/>
    </source>
</evidence>
<dbReference type="GO" id="GO:0016020">
    <property type="term" value="C:membrane"/>
    <property type="evidence" value="ECO:0007669"/>
    <property type="project" value="UniProtKB-SubCell"/>
</dbReference>
<dbReference type="GO" id="GO:0016705">
    <property type="term" value="F:oxidoreductase activity, acting on paired donors, with incorporation or reduction of molecular oxygen"/>
    <property type="evidence" value="ECO:0007669"/>
    <property type="project" value="InterPro"/>
</dbReference>
<dbReference type="Proteomes" id="UP000217790">
    <property type="component" value="Unassembled WGS sequence"/>
</dbReference>
<comment type="pathway">
    <text evidence="3">Secondary metabolite biosynthesis; terpenoid biosynthesis.</text>
</comment>
<keyword evidence="8" id="KW-1133">Transmembrane helix</keyword>
<evidence type="ECO:0000256" key="6">
    <source>
        <dbReference type="ARBA" id="ARBA00022692"/>
    </source>
</evidence>
<keyword evidence="10 13" id="KW-0408">Iron</keyword>
<gene>
    <name evidence="15" type="ORF">ARMGADRAFT_918009</name>
</gene>
<keyword evidence="14" id="KW-0732">Signal</keyword>
<keyword evidence="6" id="KW-0812">Transmembrane</keyword>
<evidence type="ECO:0000313" key="15">
    <source>
        <dbReference type="EMBL" id="PBL00062.1"/>
    </source>
</evidence>
<evidence type="ECO:0000256" key="8">
    <source>
        <dbReference type="ARBA" id="ARBA00022989"/>
    </source>
</evidence>
<keyword evidence="7 13" id="KW-0479">Metal-binding</keyword>
<dbReference type="CDD" id="cd11069">
    <property type="entry name" value="CYP_FUM15-like"/>
    <property type="match status" value="1"/>
</dbReference>
<dbReference type="InterPro" id="IPR036396">
    <property type="entry name" value="Cyt_P450_sf"/>
</dbReference>
<evidence type="ECO:0000256" key="7">
    <source>
        <dbReference type="ARBA" id="ARBA00022723"/>
    </source>
</evidence>
<sequence length="547" mass="61498">MLASILALITFSFACAAYRRWRRISISDVPGPECKSFLYGNLPEFLGGQAGETDFKWRDKYGDVFRIRAPLGEDRLFIADPKAIQYIYHIASYRFPKAEARRQISRLLFGPGLPNVDGDVHKRQRKIMLPGFGGPESKAFVPIFSQCAEKMCNKWKDEIELSTDQSIILDVTSWISRAALDAIGYAAFDYSFGALDDSDNQLTKVYTNLFFDIFGIPTKASILSLSIMDHLPPAIVAFLMRHFPGRLTHGMLANKLATAIAKDLVKEKSEALLSGKGRRDIMSLLVKANASRNAKTRLPERELLAQMNTIILAGHETTANTLCFGLMEFCKHPEIQQKLRREIHSTERAIRNIGRTEFTSSDLDSMPYLSAVVKETLRYHAVVYNVLRVSSQDDVLPLSKPIITTSGKVLHELPIPKGLQIISSVAAYNRNKDIFGEDADEFNPERWLRESVPNTTASLGVYGSLQVLKMRSRFTFTGGARSCIGWRFAVLEMQMFLIQLVGSFEFSMAEDNDIRREATLVMTPTTEGEIEKGSLLRLNIKITQREG</sequence>
<organism evidence="15 16">
    <name type="scientific">Armillaria gallica</name>
    <name type="common">Bulbous honey fungus</name>
    <name type="synonym">Armillaria bulbosa</name>
    <dbReference type="NCBI Taxonomy" id="47427"/>
    <lineage>
        <taxon>Eukaryota</taxon>
        <taxon>Fungi</taxon>
        <taxon>Dikarya</taxon>
        <taxon>Basidiomycota</taxon>
        <taxon>Agaricomycotina</taxon>
        <taxon>Agaricomycetes</taxon>
        <taxon>Agaricomycetidae</taxon>
        <taxon>Agaricales</taxon>
        <taxon>Marasmiineae</taxon>
        <taxon>Physalacriaceae</taxon>
        <taxon>Armillaria</taxon>
    </lineage>
</organism>
<dbReference type="PRINTS" id="PR00385">
    <property type="entry name" value="P450"/>
</dbReference>
<evidence type="ECO:0000256" key="10">
    <source>
        <dbReference type="ARBA" id="ARBA00023004"/>
    </source>
</evidence>
<dbReference type="InParanoid" id="A0A2H3DXX5"/>
<feature type="chain" id="PRO_5013581319" evidence="14">
    <location>
        <begin position="17"/>
        <end position="547"/>
    </location>
</feature>
<dbReference type="Gene3D" id="1.10.630.10">
    <property type="entry name" value="Cytochrome P450"/>
    <property type="match status" value="1"/>
</dbReference>
<dbReference type="AlphaFoldDB" id="A0A2H3DXX5"/>
<dbReference type="STRING" id="47427.A0A2H3DXX5"/>
<comment type="subcellular location">
    <subcellularLocation>
        <location evidence="2">Membrane</location>
    </subcellularLocation>
</comment>
<evidence type="ECO:0000256" key="3">
    <source>
        <dbReference type="ARBA" id="ARBA00004721"/>
    </source>
</evidence>
<dbReference type="PANTHER" id="PTHR24305:SF166">
    <property type="entry name" value="CYTOCHROME P450 12A4, MITOCHONDRIAL-RELATED"/>
    <property type="match status" value="1"/>
</dbReference>
<evidence type="ECO:0000256" key="1">
    <source>
        <dbReference type="ARBA" id="ARBA00001971"/>
    </source>
</evidence>
<evidence type="ECO:0000256" key="14">
    <source>
        <dbReference type="SAM" id="SignalP"/>
    </source>
</evidence>
<accession>A0A2H3DXX5</accession>
<keyword evidence="11" id="KW-0503">Monooxygenase</keyword>
<comment type="cofactor">
    <cofactor evidence="1 13">
        <name>heme</name>
        <dbReference type="ChEBI" id="CHEBI:30413"/>
    </cofactor>
</comment>
<dbReference type="GO" id="GO:0005506">
    <property type="term" value="F:iron ion binding"/>
    <property type="evidence" value="ECO:0007669"/>
    <property type="project" value="InterPro"/>
</dbReference>
<keyword evidence="5 13" id="KW-0349">Heme</keyword>
<keyword evidence="9" id="KW-0560">Oxidoreductase</keyword>
<dbReference type="PRINTS" id="PR00463">
    <property type="entry name" value="EP450I"/>
</dbReference>
<dbReference type="SUPFAM" id="SSF48264">
    <property type="entry name" value="Cytochrome P450"/>
    <property type="match status" value="1"/>
</dbReference>
<evidence type="ECO:0000256" key="9">
    <source>
        <dbReference type="ARBA" id="ARBA00023002"/>
    </source>
</evidence>
<dbReference type="OrthoDB" id="1470350at2759"/>
<dbReference type="InterPro" id="IPR001128">
    <property type="entry name" value="Cyt_P450"/>
</dbReference>
<protein>
    <submittedName>
        <fullName evidence="15">Cytochrome P450</fullName>
    </submittedName>
</protein>
<reference evidence="16" key="1">
    <citation type="journal article" date="2017" name="Nat. Ecol. Evol.">
        <title>Genome expansion and lineage-specific genetic innovations in the forest pathogenic fungi Armillaria.</title>
        <authorList>
            <person name="Sipos G."/>
            <person name="Prasanna A.N."/>
            <person name="Walter M.C."/>
            <person name="O'Connor E."/>
            <person name="Balint B."/>
            <person name="Krizsan K."/>
            <person name="Kiss B."/>
            <person name="Hess J."/>
            <person name="Varga T."/>
            <person name="Slot J."/>
            <person name="Riley R."/>
            <person name="Boka B."/>
            <person name="Rigling D."/>
            <person name="Barry K."/>
            <person name="Lee J."/>
            <person name="Mihaltcheva S."/>
            <person name="LaButti K."/>
            <person name="Lipzen A."/>
            <person name="Waldron R."/>
            <person name="Moloney N.M."/>
            <person name="Sperisen C."/>
            <person name="Kredics L."/>
            <person name="Vagvoelgyi C."/>
            <person name="Patrignani A."/>
            <person name="Fitzpatrick D."/>
            <person name="Nagy I."/>
            <person name="Doyle S."/>
            <person name="Anderson J.B."/>
            <person name="Grigoriev I.V."/>
            <person name="Gueldener U."/>
            <person name="Muensterkoetter M."/>
            <person name="Nagy L.G."/>
        </authorList>
    </citation>
    <scope>NUCLEOTIDE SEQUENCE [LARGE SCALE GENOMIC DNA]</scope>
    <source>
        <strain evidence="16">Ar21-2</strain>
    </source>
</reference>
<dbReference type="OMA" id="YEYLEPW"/>
<keyword evidence="12" id="KW-0472">Membrane</keyword>
<evidence type="ECO:0000256" key="11">
    <source>
        <dbReference type="ARBA" id="ARBA00023033"/>
    </source>
</evidence>